<reference evidence="1" key="2">
    <citation type="submission" date="2023-02" db="EMBL/GenBank/DDBJ databases">
        <authorList>
            <consortium name="DOE Joint Genome Institute"/>
            <person name="Mondo S.J."/>
            <person name="Chang Y."/>
            <person name="Wang Y."/>
            <person name="Ahrendt S."/>
            <person name="Andreopoulos W."/>
            <person name="Barry K."/>
            <person name="Beard J."/>
            <person name="Benny G.L."/>
            <person name="Blankenship S."/>
            <person name="Bonito G."/>
            <person name="Cuomo C."/>
            <person name="Desiro A."/>
            <person name="Gervers K.A."/>
            <person name="Hundley H."/>
            <person name="Kuo A."/>
            <person name="LaButti K."/>
            <person name="Lang B.F."/>
            <person name="Lipzen A."/>
            <person name="O'Donnell K."/>
            <person name="Pangilinan J."/>
            <person name="Reynolds N."/>
            <person name="Sandor L."/>
            <person name="Smith M.W."/>
            <person name="Tsang A."/>
            <person name="Grigoriev I.V."/>
            <person name="Stajich J.E."/>
            <person name="Spatafora J.W."/>
        </authorList>
    </citation>
    <scope>NUCLEOTIDE SEQUENCE</scope>
    <source>
        <strain evidence="1">RSA 2281</strain>
    </source>
</reference>
<dbReference type="InterPro" id="IPR012337">
    <property type="entry name" value="RNaseH-like_sf"/>
</dbReference>
<name>A0AAD5JXD8_9FUNG</name>
<dbReference type="EMBL" id="JAIXMP010000053">
    <property type="protein sequence ID" value="KAI9245253.1"/>
    <property type="molecule type" value="Genomic_DNA"/>
</dbReference>
<dbReference type="Proteomes" id="UP001209540">
    <property type="component" value="Unassembled WGS sequence"/>
</dbReference>
<protein>
    <submittedName>
        <fullName evidence="1">Uncharacterized protein</fullName>
    </submittedName>
</protein>
<dbReference type="SUPFAM" id="SSF53098">
    <property type="entry name" value="Ribonuclease H-like"/>
    <property type="match status" value="1"/>
</dbReference>
<sequence length="155" mass="18120">MSAQKYPTINRATTLYNTLFNHLENYTRSNSTAHPGVKEAASHAFEKLKKYYTQATQPVYAISQALNPRCRYSWWSYVGWPQDWIENAKKQVEDEWAKYVPVSSQQQEPSFDADYDDYEPEDIEEDALAAYVAERHRPRVDKLRFWKGREEASGG</sequence>
<keyword evidence="2" id="KW-1185">Reference proteome</keyword>
<gene>
    <name evidence="1" type="ORF">BDA99DRAFT_290495</name>
</gene>
<dbReference type="AlphaFoldDB" id="A0AAD5JXD8"/>
<organism evidence="1 2">
    <name type="scientific">Phascolomyces articulosus</name>
    <dbReference type="NCBI Taxonomy" id="60185"/>
    <lineage>
        <taxon>Eukaryota</taxon>
        <taxon>Fungi</taxon>
        <taxon>Fungi incertae sedis</taxon>
        <taxon>Mucoromycota</taxon>
        <taxon>Mucoromycotina</taxon>
        <taxon>Mucoromycetes</taxon>
        <taxon>Mucorales</taxon>
        <taxon>Lichtheimiaceae</taxon>
        <taxon>Phascolomyces</taxon>
    </lineage>
</organism>
<evidence type="ECO:0000313" key="2">
    <source>
        <dbReference type="Proteomes" id="UP001209540"/>
    </source>
</evidence>
<evidence type="ECO:0000313" key="1">
    <source>
        <dbReference type="EMBL" id="KAI9245253.1"/>
    </source>
</evidence>
<accession>A0AAD5JXD8</accession>
<proteinExistence type="predicted"/>
<reference evidence="1" key="1">
    <citation type="journal article" date="2022" name="IScience">
        <title>Evolution of zygomycete secretomes and the origins of terrestrial fungal ecologies.</title>
        <authorList>
            <person name="Chang Y."/>
            <person name="Wang Y."/>
            <person name="Mondo S."/>
            <person name="Ahrendt S."/>
            <person name="Andreopoulos W."/>
            <person name="Barry K."/>
            <person name="Beard J."/>
            <person name="Benny G.L."/>
            <person name="Blankenship S."/>
            <person name="Bonito G."/>
            <person name="Cuomo C."/>
            <person name="Desiro A."/>
            <person name="Gervers K.A."/>
            <person name="Hundley H."/>
            <person name="Kuo A."/>
            <person name="LaButti K."/>
            <person name="Lang B.F."/>
            <person name="Lipzen A."/>
            <person name="O'Donnell K."/>
            <person name="Pangilinan J."/>
            <person name="Reynolds N."/>
            <person name="Sandor L."/>
            <person name="Smith M.E."/>
            <person name="Tsang A."/>
            <person name="Grigoriev I.V."/>
            <person name="Stajich J.E."/>
            <person name="Spatafora J.W."/>
        </authorList>
    </citation>
    <scope>NUCLEOTIDE SEQUENCE</scope>
    <source>
        <strain evidence="1">RSA 2281</strain>
    </source>
</reference>
<comment type="caution">
    <text evidence="1">The sequence shown here is derived from an EMBL/GenBank/DDBJ whole genome shotgun (WGS) entry which is preliminary data.</text>
</comment>